<dbReference type="SMART" id="SM00320">
    <property type="entry name" value="WD40"/>
    <property type="match status" value="12"/>
</dbReference>
<dbReference type="PANTHER" id="PTHR19879:SF9">
    <property type="entry name" value="TRANSCRIPTION INITIATION FACTOR TFIID SUBUNIT 5"/>
    <property type="match status" value="1"/>
</dbReference>
<gene>
    <name evidence="5" type="ORF">SE17_23435</name>
</gene>
<evidence type="ECO:0000256" key="2">
    <source>
        <dbReference type="ARBA" id="ARBA00022737"/>
    </source>
</evidence>
<keyword evidence="2" id="KW-0677">Repeat</keyword>
<organism evidence="5 6">
    <name type="scientific">Kouleothrix aurantiaca</name>
    <dbReference type="NCBI Taxonomy" id="186479"/>
    <lineage>
        <taxon>Bacteria</taxon>
        <taxon>Bacillati</taxon>
        <taxon>Chloroflexota</taxon>
        <taxon>Chloroflexia</taxon>
        <taxon>Chloroflexales</taxon>
        <taxon>Roseiflexineae</taxon>
        <taxon>Roseiflexaceae</taxon>
        <taxon>Kouleothrix</taxon>
    </lineage>
</organism>
<dbReference type="SUPFAM" id="SSF50978">
    <property type="entry name" value="WD40 repeat-like"/>
    <property type="match status" value="2"/>
</dbReference>
<evidence type="ECO:0000256" key="3">
    <source>
        <dbReference type="PROSITE-ProRule" id="PRU00221"/>
    </source>
</evidence>
<feature type="repeat" description="WD" evidence="3">
    <location>
        <begin position="307"/>
        <end position="337"/>
    </location>
</feature>
<protein>
    <submittedName>
        <fullName evidence="5">Uncharacterized protein</fullName>
    </submittedName>
</protein>
<dbReference type="AlphaFoldDB" id="A0A0P9F3E4"/>
<dbReference type="InterPro" id="IPR001680">
    <property type="entry name" value="WD40_rpt"/>
</dbReference>
<feature type="repeat" description="WD" evidence="3">
    <location>
        <begin position="673"/>
        <end position="702"/>
    </location>
</feature>
<dbReference type="InterPro" id="IPR015943">
    <property type="entry name" value="WD40/YVTN_repeat-like_dom_sf"/>
</dbReference>
<dbReference type="PROSITE" id="PS50082">
    <property type="entry name" value="WD_REPEATS_2"/>
    <property type="match status" value="7"/>
</dbReference>
<dbReference type="PANTHER" id="PTHR19879">
    <property type="entry name" value="TRANSCRIPTION INITIATION FACTOR TFIID"/>
    <property type="match status" value="1"/>
</dbReference>
<proteinExistence type="predicted"/>
<keyword evidence="4" id="KW-0472">Membrane</keyword>
<feature type="non-terminal residue" evidence="5">
    <location>
        <position position="738"/>
    </location>
</feature>
<dbReference type="SUPFAM" id="SSF82171">
    <property type="entry name" value="DPP6 N-terminal domain-like"/>
    <property type="match status" value="1"/>
</dbReference>
<reference evidence="5 6" key="1">
    <citation type="submission" date="2015-09" db="EMBL/GenBank/DDBJ databases">
        <title>Draft genome sequence of Kouleothrix aurantiaca JCM 19913.</title>
        <authorList>
            <person name="Hemp J."/>
        </authorList>
    </citation>
    <scope>NUCLEOTIDE SEQUENCE [LARGE SCALE GENOMIC DNA]</scope>
    <source>
        <strain evidence="5 6">COM-B</strain>
    </source>
</reference>
<feature type="repeat" description="WD" evidence="3">
    <location>
        <begin position="380"/>
        <end position="421"/>
    </location>
</feature>
<dbReference type="InterPro" id="IPR019775">
    <property type="entry name" value="WD40_repeat_CS"/>
</dbReference>
<dbReference type="Proteomes" id="UP000050509">
    <property type="component" value="Unassembled WGS sequence"/>
</dbReference>
<keyword evidence="4" id="KW-1133">Transmembrane helix</keyword>
<evidence type="ECO:0000313" key="6">
    <source>
        <dbReference type="Proteomes" id="UP000050509"/>
    </source>
</evidence>
<feature type="repeat" description="WD" evidence="3">
    <location>
        <begin position="339"/>
        <end position="373"/>
    </location>
</feature>
<sequence length="738" mass="79353">LWLVSMNSRSSWMNQLAREFIDTSQSEQARRKRWRRMSLIATFAVLSVLLVAAIALIVYSNELEQSSRVQRLMFASNNPPTGAAADAPFLLAAEAVVRSASSGVSETLQLQAQQNLRNLLARPEVVSPITSTLGVEEAIFSPTTNAVLLRGTSTARLWSLDSNTITTLADQVKTAHFSPDGKNILTVENDNTAHLRDLDGKELAHFAAGHEINTAIVLAGNQTVLSADFGNTMQQWSLDGQPQGEATQIDEAGNPDAPAIDDVVGSPTQVQAVVLMDSGPAWLWTAGADAVPLEEESDSNLTAENAAFSPDGKLLAVGYNNGKIELWDTAQPEKTPDVLAGHFGWINNLEFSPDGATLLSASADRTARLWSVDGTPIASLNDHTDAVLSAHFSKDGNTIITASTDDTARMWSLDGNAQLVFRHTAPVDEAWCSPDGKYVFSVLTDGSAQLWQAHPYIPGLVRVSENIIENVALTPDSKELLTTGDTTATLWSLSGGKSASFTLNAPILSAEMSRDGARLLVVTDEGPELLDRNGSKLGTLVDSDESMSNAQFSPDGQVIVTSEGYGARIWDRDGKLLTSLLGHEFWVNDAEFSPDGQQIVTASDDHTARVWDRGGKLLATLQGHGGAVERAIFSPDGQHIATLSIDNTVRLWDPTGHELRSLPQGSQPREAVFSPDGKWLAVSTESNSVQLWNLASPETPIALKGHTLPVTVVRFSPDSQSVLTGSDDRTARLWNLQG</sequence>
<evidence type="ECO:0000256" key="4">
    <source>
        <dbReference type="SAM" id="Phobius"/>
    </source>
</evidence>
<dbReference type="CDD" id="cd00200">
    <property type="entry name" value="WD40"/>
    <property type="match status" value="1"/>
</dbReference>
<dbReference type="InterPro" id="IPR020472">
    <property type="entry name" value="WD40_PAC1"/>
</dbReference>
<dbReference type="Pfam" id="PF00400">
    <property type="entry name" value="WD40"/>
    <property type="match status" value="7"/>
</dbReference>
<evidence type="ECO:0000313" key="5">
    <source>
        <dbReference type="EMBL" id="KPV51049.1"/>
    </source>
</evidence>
<keyword evidence="6" id="KW-1185">Reference proteome</keyword>
<dbReference type="PRINTS" id="PR00320">
    <property type="entry name" value="GPROTEINBRPT"/>
</dbReference>
<feature type="repeat" description="WD" evidence="3">
    <location>
        <begin position="621"/>
        <end position="653"/>
    </location>
</feature>
<keyword evidence="1 3" id="KW-0853">WD repeat</keyword>
<name>A0A0P9F3E4_9CHLR</name>
<dbReference type="EMBL" id="LJCR01001096">
    <property type="protein sequence ID" value="KPV51049.1"/>
    <property type="molecule type" value="Genomic_DNA"/>
</dbReference>
<feature type="non-terminal residue" evidence="5">
    <location>
        <position position="1"/>
    </location>
</feature>
<keyword evidence="4" id="KW-0812">Transmembrane</keyword>
<comment type="caution">
    <text evidence="5">The sequence shown here is derived from an EMBL/GenBank/DDBJ whole genome shotgun (WGS) entry which is preliminary data.</text>
</comment>
<feature type="transmembrane region" description="Helical" evidence="4">
    <location>
        <begin position="39"/>
        <end position="59"/>
    </location>
</feature>
<dbReference type="InterPro" id="IPR036322">
    <property type="entry name" value="WD40_repeat_dom_sf"/>
</dbReference>
<dbReference type="Gene3D" id="2.130.10.10">
    <property type="entry name" value="YVTN repeat-like/Quinoprotein amine dehydrogenase"/>
    <property type="match status" value="4"/>
</dbReference>
<accession>A0A0P9F3E4</accession>
<evidence type="ECO:0000256" key="1">
    <source>
        <dbReference type="ARBA" id="ARBA00022574"/>
    </source>
</evidence>
<dbReference type="PROSITE" id="PS00678">
    <property type="entry name" value="WD_REPEATS_1"/>
    <property type="match status" value="1"/>
</dbReference>
<dbReference type="PROSITE" id="PS50294">
    <property type="entry name" value="WD_REPEATS_REGION"/>
    <property type="match status" value="5"/>
</dbReference>
<feature type="repeat" description="WD" evidence="3">
    <location>
        <begin position="703"/>
        <end position="738"/>
    </location>
</feature>
<feature type="repeat" description="WD" evidence="3">
    <location>
        <begin position="580"/>
        <end position="612"/>
    </location>
</feature>